<keyword evidence="2" id="KW-0813">Transport</keyword>
<dbReference type="Proteomes" id="UP000033538">
    <property type="component" value="Unassembled WGS sequence"/>
</dbReference>
<gene>
    <name evidence="4" type="ORF">TZ90_00781</name>
</gene>
<evidence type="ECO:0000256" key="1">
    <source>
        <dbReference type="ARBA" id="ARBA00005417"/>
    </source>
</evidence>
<dbReference type="PANTHER" id="PTHR43335">
    <property type="entry name" value="ABC TRANSPORTER, ATP-BINDING PROTEIN"/>
    <property type="match status" value="1"/>
</dbReference>
<dbReference type="AlphaFoldDB" id="A0A0F2DEJ2"/>
<keyword evidence="4" id="KW-0547">Nucleotide-binding</keyword>
<dbReference type="InterPro" id="IPR003439">
    <property type="entry name" value="ABC_transporter-like_ATP-bd"/>
</dbReference>
<keyword evidence="4" id="KW-0067">ATP-binding</keyword>
<comment type="similarity">
    <text evidence="1">Belongs to the ABC transporter superfamily.</text>
</comment>
<proteinExistence type="inferred from homology"/>
<dbReference type="InterPro" id="IPR027417">
    <property type="entry name" value="P-loop_NTPase"/>
</dbReference>
<dbReference type="EMBL" id="JYGP01000002">
    <property type="protein sequence ID" value="KJQ68415.1"/>
    <property type="molecule type" value="Genomic_DNA"/>
</dbReference>
<comment type="caution">
    <text evidence="4">The sequence shown here is derived from an EMBL/GenBank/DDBJ whole genome shotgun (WGS) entry which is preliminary data.</text>
</comment>
<evidence type="ECO:0000256" key="2">
    <source>
        <dbReference type="ARBA" id="ARBA00022448"/>
    </source>
</evidence>
<protein>
    <submittedName>
        <fullName evidence="4">ABC transporter ATP-binding protein</fullName>
    </submittedName>
</protein>
<dbReference type="SUPFAM" id="SSF52540">
    <property type="entry name" value="P-loop containing nucleoside triphosphate hydrolases"/>
    <property type="match status" value="1"/>
</dbReference>
<name>A0A0F2DEJ2_STRMT</name>
<dbReference type="PATRIC" id="fig|28037.212.peg.747"/>
<dbReference type="Pfam" id="PF00005">
    <property type="entry name" value="ABC_tran"/>
    <property type="match status" value="1"/>
</dbReference>
<feature type="domain" description="ABC transporter" evidence="3">
    <location>
        <begin position="20"/>
        <end position="127"/>
    </location>
</feature>
<dbReference type="GO" id="GO:0016887">
    <property type="term" value="F:ATP hydrolysis activity"/>
    <property type="evidence" value="ECO:0007669"/>
    <property type="project" value="InterPro"/>
</dbReference>
<reference evidence="4 5" key="1">
    <citation type="submission" date="2015-02" db="EMBL/GenBank/DDBJ databases">
        <title>Evolution of amylase-binding proteins of oral streptococcal species.</title>
        <authorList>
            <person name="Haase E.M."/>
        </authorList>
    </citation>
    <scope>NUCLEOTIDE SEQUENCE [LARGE SCALE GENOMIC DNA]</scope>
    <source>
        <strain evidence="4 5">OT25</strain>
    </source>
</reference>
<evidence type="ECO:0000313" key="4">
    <source>
        <dbReference type="EMBL" id="KJQ68415.1"/>
    </source>
</evidence>
<accession>A0A0F2DEJ2</accession>
<sequence>MEQSITIKNLCKSYGQTQILKDISFEAKVGRVTAFLGPNGAGKSSTLRILLGLDKATSGLTKIGDQTYKELKFPLKTVGASFDSVGAPDDRTVYQHLKIVAASNGISSQRIDQVLDMVDISHKKKSKKELKTII</sequence>
<organism evidence="4 5">
    <name type="scientific">Streptococcus mitis</name>
    <dbReference type="NCBI Taxonomy" id="28037"/>
    <lineage>
        <taxon>Bacteria</taxon>
        <taxon>Bacillati</taxon>
        <taxon>Bacillota</taxon>
        <taxon>Bacilli</taxon>
        <taxon>Lactobacillales</taxon>
        <taxon>Streptococcaceae</taxon>
        <taxon>Streptococcus</taxon>
        <taxon>Streptococcus mitis group</taxon>
    </lineage>
</organism>
<dbReference type="Gene3D" id="3.40.50.300">
    <property type="entry name" value="P-loop containing nucleotide triphosphate hydrolases"/>
    <property type="match status" value="1"/>
</dbReference>
<dbReference type="PANTHER" id="PTHR43335:SF4">
    <property type="entry name" value="ABC TRANSPORTER, ATP-BINDING PROTEIN"/>
    <property type="match status" value="1"/>
</dbReference>
<evidence type="ECO:0000313" key="5">
    <source>
        <dbReference type="Proteomes" id="UP000033538"/>
    </source>
</evidence>
<evidence type="ECO:0000259" key="3">
    <source>
        <dbReference type="Pfam" id="PF00005"/>
    </source>
</evidence>
<dbReference type="GO" id="GO:0005524">
    <property type="term" value="F:ATP binding"/>
    <property type="evidence" value="ECO:0007669"/>
    <property type="project" value="UniProtKB-KW"/>
</dbReference>